<keyword evidence="1" id="KW-0472">Membrane</keyword>
<accession>Q4N4J3</accession>
<dbReference type="AlphaFoldDB" id="Q4N4J3"/>
<dbReference type="VEuPathDB" id="PiroplasmaDB:TpMuguga_02g00647"/>
<dbReference type="RefSeq" id="XP_765213.1">
    <property type="nucleotide sequence ID" value="XM_760120.1"/>
</dbReference>
<keyword evidence="1" id="KW-1133">Transmembrane helix</keyword>
<dbReference type="Proteomes" id="UP000001949">
    <property type="component" value="Unassembled WGS sequence"/>
</dbReference>
<dbReference type="eggNOG" id="ENOG502SCY8">
    <property type="taxonomic scope" value="Eukaryota"/>
</dbReference>
<comment type="caution">
    <text evidence="3">The sequence shown here is derived from an EMBL/GenBank/DDBJ whole genome shotgun (WGS) entry which is preliminary data.</text>
</comment>
<dbReference type="OMA" id="NLRIFSC"/>
<dbReference type="GeneID" id="3501799"/>
<sequence length="357" mass="41048">MYRLLNKSNIPKLCNFTRFYNIQNTLINRNKIIFNQCNGIFNQTNSIHRIKCNIDFNTNLLKTNNVNTNINMFSIKNTKPYTTTNSRLNESKNNSTVANNLAKGPSVTGNQLNRFSNYQNGINNGNVDYKLGYNNLNLNNGGKGSGPEQVLEGDSVTSGGKKKRFQKFRQYMSKSKRMNKLKLYLSNSKSVNKLRLYLNNSKRLNKLKLYLSNSRRLEKLRVYILNNRQKLKGLTNSVKRREKLRLMRSKFKEKSLAFRLGAMLTLKRYGKIGAIIYFGVYGVTLVGMNAIVFMNYLTSEDVRRALNYLNITSVKVPDVDSPFAKFTVAYIATKIVEPLRLVVSILLTVTFTKLFRK</sequence>
<evidence type="ECO:0000313" key="3">
    <source>
        <dbReference type="EMBL" id="EAN32930.1"/>
    </source>
</evidence>
<dbReference type="EMBL" id="AAGK01000002">
    <property type="protein sequence ID" value="EAN32930.1"/>
    <property type="molecule type" value="Genomic_DNA"/>
</dbReference>
<dbReference type="STRING" id="5875.Q4N4J3"/>
<protein>
    <recommendedName>
        <fullName evidence="2">DUF1279 domain-containing protein</fullName>
    </recommendedName>
</protein>
<evidence type="ECO:0000259" key="2">
    <source>
        <dbReference type="Pfam" id="PF06916"/>
    </source>
</evidence>
<keyword evidence="4" id="KW-1185">Reference proteome</keyword>
<evidence type="ECO:0000313" key="4">
    <source>
        <dbReference type="Proteomes" id="UP000001949"/>
    </source>
</evidence>
<dbReference type="KEGG" id="tpv:TP02_0647"/>
<reference evidence="3 4" key="1">
    <citation type="journal article" date="2005" name="Science">
        <title>Genome sequence of Theileria parva, a bovine pathogen that transforms lymphocytes.</title>
        <authorList>
            <person name="Gardner M.J."/>
            <person name="Bishop R."/>
            <person name="Shah T."/>
            <person name="de Villiers E.P."/>
            <person name="Carlton J.M."/>
            <person name="Hall N."/>
            <person name="Ren Q."/>
            <person name="Paulsen I.T."/>
            <person name="Pain A."/>
            <person name="Berriman M."/>
            <person name="Wilson R.J.M."/>
            <person name="Sato S."/>
            <person name="Ralph S.A."/>
            <person name="Mann D.J."/>
            <person name="Xiong Z."/>
            <person name="Shallom S.J."/>
            <person name="Weidman J."/>
            <person name="Jiang L."/>
            <person name="Lynn J."/>
            <person name="Weaver B."/>
            <person name="Shoaibi A."/>
            <person name="Domingo A.R."/>
            <person name="Wasawo D."/>
            <person name="Crabtree J."/>
            <person name="Wortman J.R."/>
            <person name="Haas B."/>
            <person name="Angiuoli S.V."/>
            <person name="Creasy T.H."/>
            <person name="Lu C."/>
            <person name="Suh B."/>
            <person name="Silva J.C."/>
            <person name="Utterback T.R."/>
            <person name="Feldblyum T.V."/>
            <person name="Pertea M."/>
            <person name="Allen J."/>
            <person name="Nierman W.C."/>
            <person name="Taracha E.L.N."/>
            <person name="Salzberg S.L."/>
            <person name="White O.R."/>
            <person name="Fitzhugh H.A."/>
            <person name="Morzaria S."/>
            <person name="Venter J.C."/>
            <person name="Fraser C.M."/>
            <person name="Nene V."/>
        </authorList>
    </citation>
    <scope>NUCLEOTIDE SEQUENCE [LARGE SCALE GENOMIC DNA]</scope>
    <source>
        <strain evidence="3 4">Muguga</strain>
    </source>
</reference>
<proteinExistence type="predicted"/>
<keyword evidence="1" id="KW-0812">Transmembrane</keyword>
<organism evidence="3 4">
    <name type="scientific">Theileria parva</name>
    <name type="common">East coast fever infection agent</name>
    <dbReference type="NCBI Taxonomy" id="5875"/>
    <lineage>
        <taxon>Eukaryota</taxon>
        <taxon>Sar</taxon>
        <taxon>Alveolata</taxon>
        <taxon>Apicomplexa</taxon>
        <taxon>Aconoidasida</taxon>
        <taxon>Piroplasmida</taxon>
        <taxon>Theileriidae</taxon>
        <taxon>Theileria</taxon>
    </lineage>
</organism>
<feature type="domain" description="DUF1279" evidence="2">
    <location>
        <begin position="266"/>
        <end position="348"/>
    </location>
</feature>
<feature type="transmembrane region" description="Helical" evidence="1">
    <location>
        <begin position="274"/>
        <end position="297"/>
    </location>
</feature>
<name>Q4N4J3_THEPA</name>
<dbReference type="InterPro" id="IPR009688">
    <property type="entry name" value="FAM210A/B-like_dom"/>
</dbReference>
<evidence type="ECO:0000256" key="1">
    <source>
        <dbReference type="SAM" id="Phobius"/>
    </source>
</evidence>
<dbReference type="InParanoid" id="Q4N4J3"/>
<dbReference type="Pfam" id="PF06916">
    <property type="entry name" value="FAM210A-B_dom"/>
    <property type="match status" value="1"/>
</dbReference>
<gene>
    <name evidence="3" type="ordered locus">TP02_0647</name>
</gene>